<reference evidence="1" key="1">
    <citation type="submission" date="2023-03" db="EMBL/GenBank/DDBJ databases">
        <title>Near-Complete genome sequence of Lipomyces tetrasporous NRRL Y-64009, an oleaginous yeast capable of growing on lignocellulosic hydrolysates.</title>
        <authorList>
            <consortium name="Lawrence Berkeley National Laboratory"/>
            <person name="Jagtap S.S."/>
            <person name="Liu J.-J."/>
            <person name="Walukiewicz H.E."/>
            <person name="Pangilinan J."/>
            <person name="Lipzen A."/>
            <person name="Ahrendt S."/>
            <person name="Koriabine M."/>
            <person name="Cobaugh K."/>
            <person name="Salamov A."/>
            <person name="Yoshinaga Y."/>
            <person name="Ng V."/>
            <person name="Daum C."/>
            <person name="Grigoriev I.V."/>
            <person name="Slininger P.J."/>
            <person name="Dien B.S."/>
            <person name="Jin Y.-S."/>
            <person name="Rao C.V."/>
        </authorList>
    </citation>
    <scope>NUCLEOTIDE SEQUENCE</scope>
    <source>
        <strain evidence="1">NRRL Y-64009</strain>
    </source>
</reference>
<sequence length="93" mass="10533">MPSDVLPKHIRFANLPGIGVSIQENDRRARKCWISSVEVAKGRRCSRSPHNFVLLARAYKMGFKPDQPFEDTVRDYQRVLAKSKAKGVNGYTA</sequence>
<name>A0AAD7VPR0_9ASCO</name>
<proteinExistence type="predicted"/>
<organism evidence="1 2">
    <name type="scientific">Lipomyces tetrasporus</name>
    <dbReference type="NCBI Taxonomy" id="54092"/>
    <lineage>
        <taxon>Eukaryota</taxon>
        <taxon>Fungi</taxon>
        <taxon>Dikarya</taxon>
        <taxon>Ascomycota</taxon>
        <taxon>Saccharomycotina</taxon>
        <taxon>Lipomycetes</taxon>
        <taxon>Lipomycetales</taxon>
        <taxon>Lipomycetaceae</taxon>
        <taxon>Lipomyces</taxon>
    </lineage>
</organism>
<dbReference type="AlphaFoldDB" id="A0AAD7VPR0"/>
<dbReference type="GeneID" id="80884637"/>
<gene>
    <name evidence="1" type="ORF">POJ06DRAFT_270888</name>
</gene>
<dbReference type="RefSeq" id="XP_056041527.1">
    <property type="nucleotide sequence ID" value="XM_056189471.1"/>
</dbReference>
<dbReference type="Proteomes" id="UP001217417">
    <property type="component" value="Unassembled WGS sequence"/>
</dbReference>
<evidence type="ECO:0000313" key="1">
    <source>
        <dbReference type="EMBL" id="KAJ8098077.1"/>
    </source>
</evidence>
<accession>A0AAD7VPR0</accession>
<evidence type="ECO:0000313" key="2">
    <source>
        <dbReference type="Proteomes" id="UP001217417"/>
    </source>
</evidence>
<dbReference type="EMBL" id="JARPMG010000010">
    <property type="protein sequence ID" value="KAJ8098077.1"/>
    <property type="molecule type" value="Genomic_DNA"/>
</dbReference>
<protein>
    <submittedName>
        <fullName evidence="1">Uncharacterized protein</fullName>
    </submittedName>
</protein>
<comment type="caution">
    <text evidence="1">The sequence shown here is derived from an EMBL/GenBank/DDBJ whole genome shotgun (WGS) entry which is preliminary data.</text>
</comment>
<keyword evidence="2" id="KW-1185">Reference proteome</keyword>